<gene>
    <name evidence="10" type="ORF">EC957_005968</name>
</gene>
<dbReference type="GO" id="GO:0005737">
    <property type="term" value="C:cytoplasm"/>
    <property type="evidence" value="ECO:0007669"/>
    <property type="project" value="TreeGrafter"/>
</dbReference>
<proteinExistence type="predicted"/>
<dbReference type="GO" id="GO:0046872">
    <property type="term" value="F:metal ion binding"/>
    <property type="evidence" value="ECO:0007669"/>
    <property type="project" value="UniProtKB-KW"/>
</dbReference>
<feature type="domain" description="Rho-GAP" evidence="9">
    <location>
        <begin position="826"/>
        <end position="1028"/>
    </location>
</feature>
<evidence type="ECO:0000256" key="6">
    <source>
        <dbReference type="PROSITE-ProRule" id="PRU00125"/>
    </source>
</evidence>
<feature type="region of interest" description="Disordered" evidence="7">
    <location>
        <begin position="592"/>
        <end position="619"/>
    </location>
</feature>
<comment type="subcellular location">
    <subcellularLocation>
        <location evidence="1">Nucleus</location>
    </subcellularLocation>
</comment>
<dbReference type="PROSITE" id="PS50023">
    <property type="entry name" value="LIM_DOMAIN_2"/>
    <property type="match status" value="3"/>
</dbReference>
<keyword evidence="3" id="KW-0677">Repeat</keyword>
<dbReference type="Pfam" id="PF00620">
    <property type="entry name" value="RhoGAP"/>
    <property type="match status" value="1"/>
</dbReference>
<evidence type="ECO:0000256" key="5">
    <source>
        <dbReference type="ARBA" id="ARBA00023242"/>
    </source>
</evidence>
<feature type="compositionally biased region" description="Low complexity" evidence="7">
    <location>
        <begin position="24"/>
        <end position="42"/>
    </location>
</feature>
<dbReference type="Proteomes" id="UP000723463">
    <property type="component" value="Unassembled WGS sequence"/>
</dbReference>
<keyword evidence="6" id="KW-0440">LIM domain</keyword>
<evidence type="ECO:0000256" key="2">
    <source>
        <dbReference type="ARBA" id="ARBA00022723"/>
    </source>
</evidence>
<dbReference type="AlphaFoldDB" id="A0A9P6F0A1"/>
<feature type="region of interest" description="Disordered" evidence="7">
    <location>
        <begin position="641"/>
        <end position="676"/>
    </location>
</feature>
<evidence type="ECO:0000313" key="10">
    <source>
        <dbReference type="EMBL" id="KAF9538990.1"/>
    </source>
</evidence>
<feature type="compositionally biased region" description="Basic and acidic residues" evidence="7">
    <location>
        <begin position="596"/>
        <end position="619"/>
    </location>
</feature>
<feature type="domain" description="LIM zinc-binding" evidence="8">
    <location>
        <begin position="84"/>
        <end position="145"/>
    </location>
</feature>
<dbReference type="PROSITE" id="PS50238">
    <property type="entry name" value="RHOGAP"/>
    <property type="match status" value="1"/>
</dbReference>
<dbReference type="GO" id="GO:0005634">
    <property type="term" value="C:nucleus"/>
    <property type="evidence" value="ECO:0007669"/>
    <property type="project" value="UniProtKB-SubCell"/>
</dbReference>
<feature type="compositionally biased region" description="Basic and acidic residues" evidence="7">
    <location>
        <begin position="664"/>
        <end position="675"/>
    </location>
</feature>
<evidence type="ECO:0000256" key="4">
    <source>
        <dbReference type="ARBA" id="ARBA00022833"/>
    </source>
</evidence>
<dbReference type="SUPFAM" id="SSF57716">
    <property type="entry name" value="Glucocorticoid receptor-like (DNA-binding domain)"/>
    <property type="match status" value="2"/>
</dbReference>
<accession>A0A9P6F0A1</accession>
<feature type="region of interest" description="Disordered" evidence="7">
    <location>
        <begin position="1"/>
        <end position="79"/>
    </location>
</feature>
<dbReference type="Pfam" id="PF00412">
    <property type="entry name" value="LIM"/>
    <property type="match status" value="3"/>
</dbReference>
<keyword evidence="4 6" id="KW-0862">Zinc</keyword>
<evidence type="ECO:0000256" key="1">
    <source>
        <dbReference type="ARBA" id="ARBA00004123"/>
    </source>
</evidence>
<feature type="region of interest" description="Disordered" evidence="7">
    <location>
        <begin position="1081"/>
        <end position="1105"/>
    </location>
</feature>
<dbReference type="SMART" id="SM00324">
    <property type="entry name" value="RhoGAP"/>
    <property type="match status" value="1"/>
</dbReference>
<keyword evidence="5" id="KW-0539">Nucleus</keyword>
<keyword evidence="2 6" id="KW-0479">Metal-binding</keyword>
<feature type="compositionally biased region" description="Low complexity" evidence="7">
    <location>
        <begin position="1161"/>
        <end position="1172"/>
    </location>
</feature>
<organism evidence="10 11">
    <name type="scientific">Mortierella hygrophila</name>
    <dbReference type="NCBI Taxonomy" id="979708"/>
    <lineage>
        <taxon>Eukaryota</taxon>
        <taxon>Fungi</taxon>
        <taxon>Fungi incertae sedis</taxon>
        <taxon>Mucoromycota</taxon>
        <taxon>Mortierellomycotina</taxon>
        <taxon>Mortierellomycetes</taxon>
        <taxon>Mortierellales</taxon>
        <taxon>Mortierellaceae</taxon>
        <taxon>Mortierella</taxon>
    </lineage>
</organism>
<keyword evidence="11" id="KW-1185">Reference proteome</keyword>
<dbReference type="PANTHER" id="PTHR24215">
    <property type="entry name" value="RHO-GTPASE-ACTIVATING PROTEIN LRG1"/>
    <property type="match status" value="1"/>
</dbReference>
<evidence type="ECO:0000259" key="9">
    <source>
        <dbReference type="PROSITE" id="PS50238"/>
    </source>
</evidence>
<dbReference type="PROSITE" id="PS00478">
    <property type="entry name" value="LIM_DOMAIN_1"/>
    <property type="match status" value="2"/>
</dbReference>
<dbReference type="InterPro" id="IPR000198">
    <property type="entry name" value="RhoGAP_dom"/>
</dbReference>
<dbReference type="InterPro" id="IPR001781">
    <property type="entry name" value="Znf_LIM"/>
</dbReference>
<feature type="region of interest" description="Disordered" evidence="7">
    <location>
        <begin position="725"/>
        <end position="750"/>
    </location>
</feature>
<evidence type="ECO:0000313" key="11">
    <source>
        <dbReference type="Proteomes" id="UP000723463"/>
    </source>
</evidence>
<feature type="domain" description="LIM zinc-binding" evidence="8">
    <location>
        <begin position="147"/>
        <end position="207"/>
    </location>
</feature>
<evidence type="ECO:0000256" key="3">
    <source>
        <dbReference type="ARBA" id="ARBA00022737"/>
    </source>
</evidence>
<dbReference type="SMART" id="SM00132">
    <property type="entry name" value="LIM"/>
    <property type="match status" value="3"/>
</dbReference>
<feature type="region of interest" description="Disordered" evidence="7">
    <location>
        <begin position="1132"/>
        <end position="1198"/>
    </location>
</feature>
<dbReference type="Gene3D" id="2.10.110.10">
    <property type="entry name" value="Cysteine Rich Protein"/>
    <property type="match status" value="3"/>
</dbReference>
<dbReference type="SUPFAM" id="SSF48350">
    <property type="entry name" value="GTPase activation domain, GAP"/>
    <property type="match status" value="1"/>
</dbReference>
<evidence type="ECO:0000256" key="7">
    <source>
        <dbReference type="SAM" id="MobiDB-lite"/>
    </source>
</evidence>
<dbReference type="FunFam" id="2.10.110.10:FF:000058">
    <property type="entry name" value="Rho GTPase activator Lrg11"/>
    <property type="match status" value="1"/>
</dbReference>
<dbReference type="CDD" id="cd09391">
    <property type="entry name" value="LIM1_Lrg1p_like"/>
    <property type="match status" value="1"/>
</dbReference>
<dbReference type="Gene3D" id="1.10.555.10">
    <property type="entry name" value="Rho GTPase activation protein"/>
    <property type="match status" value="1"/>
</dbReference>
<evidence type="ECO:0008006" key="12">
    <source>
        <dbReference type="Google" id="ProtNLM"/>
    </source>
</evidence>
<dbReference type="CDD" id="cd09392">
    <property type="entry name" value="LIM2_Lrg1p_like"/>
    <property type="match status" value="1"/>
</dbReference>
<reference evidence="10" key="1">
    <citation type="journal article" date="2020" name="Fungal Divers.">
        <title>Resolving the Mortierellaceae phylogeny through synthesis of multi-gene phylogenetics and phylogenomics.</title>
        <authorList>
            <person name="Vandepol N."/>
            <person name="Liber J."/>
            <person name="Desiro A."/>
            <person name="Na H."/>
            <person name="Kennedy M."/>
            <person name="Barry K."/>
            <person name="Grigoriev I.V."/>
            <person name="Miller A.N."/>
            <person name="O'Donnell K."/>
            <person name="Stajich J.E."/>
            <person name="Bonito G."/>
        </authorList>
    </citation>
    <scope>NUCLEOTIDE SEQUENCE</scope>
    <source>
        <strain evidence="10">NRRL 2591</strain>
    </source>
</reference>
<dbReference type="GO" id="GO:0030036">
    <property type="term" value="P:actin cytoskeleton organization"/>
    <property type="evidence" value="ECO:0007669"/>
    <property type="project" value="TreeGrafter"/>
</dbReference>
<dbReference type="PANTHER" id="PTHR24215:SF10">
    <property type="entry name" value="RHO-GTPASE-ACTIVATING PROTEIN LRG1"/>
    <property type="match status" value="1"/>
</dbReference>
<dbReference type="GO" id="GO:0007165">
    <property type="term" value="P:signal transduction"/>
    <property type="evidence" value="ECO:0007669"/>
    <property type="project" value="InterPro"/>
</dbReference>
<dbReference type="EMBL" id="JAAAXW010000271">
    <property type="protein sequence ID" value="KAF9538990.1"/>
    <property type="molecule type" value="Genomic_DNA"/>
</dbReference>
<comment type="caution">
    <text evidence="10">The sequence shown here is derived from an EMBL/GenBank/DDBJ whole genome shotgun (WGS) entry which is preliminary data.</text>
</comment>
<evidence type="ECO:0000259" key="8">
    <source>
        <dbReference type="PROSITE" id="PS50023"/>
    </source>
</evidence>
<feature type="domain" description="LIM zinc-binding" evidence="8">
    <location>
        <begin position="473"/>
        <end position="537"/>
    </location>
</feature>
<feature type="compositionally biased region" description="Polar residues" evidence="7">
    <location>
        <begin position="53"/>
        <end position="73"/>
    </location>
</feature>
<name>A0A9P6F0A1_9FUNG</name>
<dbReference type="InterPro" id="IPR008936">
    <property type="entry name" value="Rho_GTPase_activation_prot"/>
</dbReference>
<protein>
    <recommendedName>
        <fullName evidence="12">RhoGAP-domain-containing protein</fullName>
    </recommendedName>
</protein>
<sequence>MPHQLPYDQQESSSAAPPLTNRLPQEPQPTTTTLPQQQHQQQSRSSRDLATPSFPQQTDQPRLQSHPIQTSSTPPKPELAPAVQNCGKCELQMQGSFVRALGATYHLDCFRCLDCDEIVASKFFPITEADGRQYPLCERDYFRRLNMVCHSCGEALRGSYITALDHKYHIEHFTCSVCPTVFGPQDSYYEHDDKVYCHYHYSLCYAAKCAGCRTAILKQFVEINRNSQDEHWHPECYMIHKFWNVKLSFTSEGEEEQIKSEEECIEDSTTAAAGILSSRTSMEQKSPEELKRAQQHMEEKVYQIWTVLSAFEESSAGCISEMLLHVSNGAYYDGVQMAEKFILHVEILFSAIDDLEAQMKEVGDKNDLGHGREAKMLCKKIVNFFSLLSHTQESGVRRLGMTQELLSLVTGLAHYLKILIRIALTCALKLERQYHSTTVIARFLNKLMELANKDKCLQDLHGKGSIDAEVTSDLCLSCRITIEDECFTFDHHHRWHPKCLVCSGCAKPLASVYYDVLFDVTRGSVLCQQCKTPESEIGFSHVTKLEQYTFLLRVALIRLENLLHLKGDDSDLGVDQRGRHLGAASIADPLLPPGVVRKDSRSKSYSSDDNRQYEPIHLGDIKRVKSTHLDRKLSNSARIARRQTVIEHQRRRPPGGDAGISEAEESHRHSIHTDPEVSMLEFEIIDESEITNDDDDAAQVERRKSAAPLTLSDLTDKLRITAATNGSPNASLRARSGHGSAHGSQHLLLPSSSNRKRQYLNELSALELFIVKHLAVLMLAPVVSEYFTPEELLDLIGQRKQTLWGRFVKGLKTDKKKPKVEGTFGVPLELLVERNGVDSALGAGPGRIRIPSFVDDSISAMRNMDMSVEGVFRKNGNIRRLKELSEAIDKDPAAVNLSDDNPVQVAALLKKFLRDLPDPLLTFKLHRLFIVSQKMEDEGIRKMILHLTCCLLPKANRDSMEAICLFLRWVASFSHVDEETGSKMDLHNLATVITPNVLYSKSKDPIKDESFLAIEAVMGLLEYQDDFCVVPEDLSLILSDQDLVESSTDLSSKDILKRCENLVKAKVKKSHSVGDLYLDHTPGQGQSQQTNGHHHEGVIHGTLTGKPDIHFQTPEGHGSVVREASVPVMIQQPGSKSTHHHHNSHHNNYNHSHNHHPHGLSTSNPSPSTSSSMGAMRIPERLPTVAVDGGKGATPMSL</sequence>